<feature type="domain" description="RCK N-terminal" evidence="3">
    <location>
        <begin position="115"/>
        <end position="232"/>
    </location>
</feature>
<feature type="transmembrane region" description="Helical" evidence="2">
    <location>
        <begin position="69"/>
        <end position="94"/>
    </location>
</feature>
<evidence type="ECO:0000259" key="3">
    <source>
        <dbReference type="PROSITE" id="PS51201"/>
    </source>
</evidence>
<dbReference type="PANTHER" id="PTHR43833">
    <property type="entry name" value="POTASSIUM CHANNEL PROTEIN 2-RELATED-RELATED"/>
    <property type="match status" value="1"/>
</dbReference>
<dbReference type="Gene3D" id="1.10.287.70">
    <property type="match status" value="1"/>
</dbReference>
<keyword evidence="2" id="KW-0812">Transmembrane</keyword>
<name>H2CIC1_9LEPT</name>
<dbReference type="AlphaFoldDB" id="H2CIC1"/>
<dbReference type="Gene3D" id="3.30.70.1450">
    <property type="entry name" value="Regulator of K+ conductance, C-terminal domain"/>
    <property type="match status" value="1"/>
</dbReference>
<dbReference type="PROSITE" id="PS51201">
    <property type="entry name" value="RCK_N"/>
    <property type="match status" value="1"/>
</dbReference>
<dbReference type="InterPro" id="IPR036721">
    <property type="entry name" value="RCK_C_sf"/>
</dbReference>
<proteinExistence type="predicted"/>
<dbReference type="Pfam" id="PF07885">
    <property type="entry name" value="Ion_trans_2"/>
    <property type="match status" value="1"/>
</dbReference>
<dbReference type="InterPro" id="IPR036291">
    <property type="entry name" value="NAD(P)-bd_dom_sf"/>
</dbReference>
<keyword evidence="2" id="KW-0472">Membrane</keyword>
<dbReference type="Proteomes" id="UP000005737">
    <property type="component" value="Unassembled WGS sequence"/>
</dbReference>
<dbReference type="SUPFAM" id="SSF116726">
    <property type="entry name" value="TrkA C-terminal domain-like"/>
    <property type="match status" value="1"/>
</dbReference>
<feature type="domain" description="RCK C-terminal" evidence="4">
    <location>
        <begin position="254"/>
        <end position="336"/>
    </location>
</feature>
<protein>
    <submittedName>
        <fullName evidence="5">TrkA-N domain protein</fullName>
    </submittedName>
</protein>
<dbReference type="InterPro" id="IPR013099">
    <property type="entry name" value="K_chnl_dom"/>
</dbReference>
<keyword evidence="6" id="KW-1185">Reference proteome</keyword>
<dbReference type="Gene3D" id="3.40.50.720">
    <property type="entry name" value="NAD(P)-binding Rossmann-like Domain"/>
    <property type="match status" value="1"/>
</dbReference>
<dbReference type="InterPro" id="IPR006037">
    <property type="entry name" value="RCK_C"/>
</dbReference>
<dbReference type="STRING" id="183.GCA_002009735_00707"/>
<dbReference type="Pfam" id="PF02080">
    <property type="entry name" value="TrkA_C"/>
    <property type="match status" value="1"/>
</dbReference>
<dbReference type="GO" id="GO:0006813">
    <property type="term" value="P:potassium ion transport"/>
    <property type="evidence" value="ECO:0007669"/>
    <property type="project" value="InterPro"/>
</dbReference>
<evidence type="ECO:0000256" key="1">
    <source>
        <dbReference type="ARBA" id="ARBA00004651"/>
    </source>
</evidence>
<feature type="transmembrane region" description="Helical" evidence="2">
    <location>
        <begin position="20"/>
        <end position="36"/>
    </location>
</feature>
<dbReference type="PROSITE" id="PS51202">
    <property type="entry name" value="RCK_C"/>
    <property type="match status" value="1"/>
</dbReference>
<dbReference type="HOGENOM" id="CLU_050982_0_1_12"/>
<dbReference type="Pfam" id="PF02254">
    <property type="entry name" value="TrkA_N"/>
    <property type="match status" value="1"/>
</dbReference>
<dbReference type="SUPFAM" id="SSF51735">
    <property type="entry name" value="NAD(P)-binding Rossmann-fold domains"/>
    <property type="match status" value="1"/>
</dbReference>
<evidence type="ECO:0000259" key="4">
    <source>
        <dbReference type="PROSITE" id="PS51202"/>
    </source>
</evidence>
<comment type="subcellular location">
    <subcellularLocation>
        <location evidence="1">Cell membrane</location>
        <topology evidence="1">Multi-pass membrane protein</topology>
    </subcellularLocation>
</comment>
<dbReference type="SUPFAM" id="SSF81324">
    <property type="entry name" value="Voltage-gated potassium channels"/>
    <property type="match status" value="1"/>
</dbReference>
<dbReference type="InterPro" id="IPR050721">
    <property type="entry name" value="Trk_Ktr_HKT_K-transport"/>
</dbReference>
<accession>H2CIC1</accession>
<gene>
    <name evidence="5" type="ORF">Lepil_0185</name>
</gene>
<reference evidence="5 6" key="1">
    <citation type="submission" date="2011-10" db="EMBL/GenBank/DDBJ databases">
        <title>The Improved High-Quality Draft genome of Leptonema illini DSM 21528.</title>
        <authorList>
            <consortium name="US DOE Joint Genome Institute (JGI-PGF)"/>
            <person name="Lucas S."/>
            <person name="Copeland A."/>
            <person name="Lapidus A."/>
            <person name="Glavina del Rio T."/>
            <person name="Dalin E."/>
            <person name="Tice H."/>
            <person name="Bruce D."/>
            <person name="Goodwin L."/>
            <person name="Pitluck S."/>
            <person name="Peters L."/>
            <person name="Mikhailova N."/>
            <person name="Held B."/>
            <person name="Kyrpides N."/>
            <person name="Mavromatis K."/>
            <person name="Ivanova N."/>
            <person name="Markowitz V."/>
            <person name="Cheng J.-F."/>
            <person name="Hugenholtz P."/>
            <person name="Woyke T."/>
            <person name="Wu D."/>
            <person name="Gronow S."/>
            <person name="Wellnitz S."/>
            <person name="Brambilla E.-M."/>
            <person name="Klenk H.-P."/>
            <person name="Eisen J.A."/>
        </authorList>
    </citation>
    <scope>NUCLEOTIDE SEQUENCE [LARGE SCALE GENOMIC DNA]</scope>
    <source>
        <strain evidence="5 6">DSM 21528</strain>
    </source>
</reference>
<evidence type="ECO:0000256" key="2">
    <source>
        <dbReference type="SAM" id="Phobius"/>
    </source>
</evidence>
<dbReference type="RefSeq" id="WP_002769032.1">
    <property type="nucleotide sequence ID" value="NZ_JH597773.1"/>
</dbReference>
<dbReference type="InterPro" id="IPR003148">
    <property type="entry name" value="RCK_N"/>
</dbReference>
<dbReference type="EMBL" id="JH597773">
    <property type="protein sequence ID" value="EHQ04894.1"/>
    <property type="molecule type" value="Genomic_DNA"/>
</dbReference>
<evidence type="ECO:0000313" key="6">
    <source>
        <dbReference type="Proteomes" id="UP000005737"/>
    </source>
</evidence>
<organism evidence="5 6">
    <name type="scientific">Leptonema illini DSM 21528</name>
    <dbReference type="NCBI Taxonomy" id="929563"/>
    <lineage>
        <taxon>Bacteria</taxon>
        <taxon>Pseudomonadati</taxon>
        <taxon>Spirochaetota</taxon>
        <taxon>Spirochaetia</taxon>
        <taxon>Leptospirales</taxon>
        <taxon>Leptospiraceae</taxon>
        <taxon>Leptonema</taxon>
    </lineage>
</organism>
<dbReference type="GO" id="GO:0005886">
    <property type="term" value="C:plasma membrane"/>
    <property type="evidence" value="ECO:0007669"/>
    <property type="project" value="UniProtKB-SubCell"/>
</dbReference>
<evidence type="ECO:0000313" key="5">
    <source>
        <dbReference type="EMBL" id="EHQ04894.1"/>
    </source>
</evidence>
<dbReference type="PANTHER" id="PTHR43833:SF9">
    <property type="entry name" value="POTASSIUM CHANNEL PROTEIN YUGO-RELATED"/>
    <property type="match status" value="1"/>
</dbReference>
<dbReference type="GO" id="GO:0008324">
    <property type="term" value="F:monoatomic cation transmembrane transporter activity"/>
    <property type="evidence" value="ECO:0007669"/>
    <property type="project" value="InterPro"/>
</dbReference>
<sequence length="336" mass="37378">MRRSGSEWHDLLHQIDRPVLFLSVLLLGGTLGYRAIEGWTYLDSLYMTVITLTTVGFGETHPLSEGGRIFTIILLIGGVIFYATALNALAQGLLDHRFAEMMNQLGINRKIARMKDHYIICGGGRMAFAIGLELEKAGIPFIFIEQNPHSIVTEHKVRWPILIKDALLEESLLEAGIQKAKGLAAVLPTDADNLFVVLSARSLNPSLFIHTRIALESSRSKMIQAGANKVVSPYNAGGVQIARAFLNPEVDDFLSVVTDRAHYDFEMKMHTVSPDDPFCNKPLRQTEFRQEGFTVIAVKYPDGQMVFAPDASFSLRAGYQIFLMGPGRQIVRDEVE</sequence>
<keyword evidence="2" id="KW-1133">Transmembrane helix</keyword>